<feature type="transmembrane region" description="Helical" evidence="8">
    <location>
        <begin position="442"/>
        <end position="463"/>
    </location>
</feature>
<feature type="transmembrane region" description="Helical" evidence="8">
    <location>
        <begin position="335"/>
        <end position="354"/>
    </location>
</feature>
<dbReference type="Pfam" id="PF21082">
    <property type="entry name" value="MS_channel_3rd"/>
    <property type="match status" value="1"/>
</dbReference>
<dbReference type="Proteomes" id="UP000464495">
    <property type="component" value="Chromosome"/>
</dbReference>
<dbReference type="SUPFAM" id="SSF82861">
    <property type="entry name" value="Mechanosensitive channel protein MscS (YggB), transmembrane region"/>
    <property type="match status" value="1"/>
</dbReference>
<dbReference type="Gene3D" id="1.10.287.1260">
    <property type="match status" value="1"/>
</dbReference>
<dbReference type="Pfam" id="PF12607">
    <property type="entry name" value="DUF3772"/>
    <property type="match status" value="1"/>
</dbReference>
<dbReference type="InterPro" id="IPR052702">
    <property type="entry name" value="MscS-like_channel"/>
</dbReference>
<dbReference type="InterPro" id="IPR023408">
    <property type="entry name" value="MscS_beta-dom_sf"/>
</dbReference>
<keyword evidence="9" id="KW-0732">Signal</keyword>
<feature type="transmembrane region" description="Helical" evidence="8">
    <location>
        <begin position="575"/>
        <end position="598"/>
    </location>
</feature>
<evidence type="ECO:0000256" key="3">
    <source>
        <dbReference type="ARBA" id="ARBA00022475"/>
    </source>
</evidence>
<feature type="signal peptide" evidence="9">
    <location>
        <begin position="1"/>
        <end position="34"/>
    </location>
</feature>
<keyword evidence="7" id="KW-0175">Coiled coil</keyword>
<dbReference type="InterPro" id="IPR022249">
    <property type="entry name" value="DUF3772"/>
</dbReference>
<evidence type="ECO:0000256" key="4">
    <source>
        <dbReference type="ARBA" id="ARBA00022692"/>
    </source>
</evidence>
<dbReference type="InterPro" id="IPR010920">
    <property type="entry name" value="LSM_dom_sf"/>
</dbReference>
<feature type="transmembrane region" description="Helical" evidence="8">
    <location>
        <begin position="418"/>
        <end position="436"/>
    </location>
</feature>
<evidence type="ECO:0000256" key="9">
    <source>
        <dbReference type="SAM" id="SignalP"/>
    </source>
</evidence>
<dbReference type="GO" id="GO:0008381">
    <property type="term" value="F:mechanosensitive monoatomic ion channel activity"/>
    <property type="evidence" value="ECO:0007669"/>
    <property type="project" value="UniProtKB-ARBA"/>
</dbReference>
<dbReference type="Gene3D" id="3.30.70.100">
    <property type="match status" value="1"/>
</dbReference>
<dbReference type="SUPFAM" id="SSF50182">
    <property type="entry name" value="Sm-like ribonucleoproteins"/>
    <property type="match status" value="1"/>
</dbReference>
<dbReference type="PANTHER" id="PTHR30347">
    <property type="entry name" value="POTASSIUM CHANNEL RELATED"/>
    <property type="match status" value="1"/>
</dbReference>
<evidence type="ECO:0000259" key="12">
    <source>
        <dbReference type="Pfam" id="PF21082"/>
    </source>
</evidence>
<dbReference type="RefSeq" id="WP_161862010.1">
    <property type="nucleotide sequence ID" value="NZ_CP046620.1"/>
</dbReference>
<feature type="transmembrane region" description="Helical" evidence="8">
    <location>
        <begin position="252"/>
        <end position="278"/>
    </location>
</feature>
<feature type="domain" description="Mechanosensitive ion channel MscS" evidence="10">
    <location>
        <begin position="620"/>
        <end position="687"/>
    </location>
</feature>
<keyword evidence="5 8" id="KW-1133">Transmembrane helix</keyword>
<feature type="transmembrane region" description="Helical" evidence="8">
    <location>
        <begin position="366"/>
        <end position="386"/>
    </location>
</feature>
<dbReference type="EMBL" id="CP046620">
    <property type="protein sequence ID" value="QHQ35449.1"/>
    <property type="molecule type" value="Genomic_DNA"/>
</dbReference>
<proteinExistence type="inferred from homology"/>
<keyword evidence="6 8" id="KW-0472">Membrane</keyword>
<keyword evidence="3" id="KW-1003">Cell membrane</keyword>
<gene>
    <name evidence="13" type="ORF">GO499_09730</name>
</gene>
<evidence type="ECO:0000256" key="5">
    <source>
        <dbReference type="ARBA" id="ARBA00022989"/>
    </source>
</evidence>
<evidence type="ECO:0000259" key="11">
    <source>
        <dbReference type="Pfam" id="PF12607"/>
    </source>
</evidence>
<dbReference type="AlphaFoldDB" id="A0A6P1T2B6"/>
<evidence type="ECO:0000259" key="10">
    <source>
        <dbReference type="Pfam" id="PF00924"/>
    </source>
</evidence>
<keyword evidence="14" id="KW-1185">Reference proteome</keyword>
<dbReference type="SUPFAM" id="SSF82689">
    <property type="entry name" value="Mechanosensitive channel protein MscS (YggB), C-terminal domain"/>
    <property type="match status" value="1"/>
</dbReference>
<feature type="transmembrane region" description="Helical" evidence="8">
    <location>
        <begin position="529"/>
        <end position="554"/>
    </location>
</feature>
<keyword evidence="4 8" id="KW-0812">Transmembrane</keyword>
<dbReference type="Gene3D" id="2.30.30.60">
    <property type="match status" value="1"/>
</dbReference>
<feature type="domain" description="DUF3772" evidence="11">
    <location>
        <begin position="139"/>
        <end position="194"/>
    </location>
</feature>
<reference evidence="13 14" key="1">
    <citation type="submission" date="2019-12" db="EMBL/GenBank/DDBJ databases">
        <title>Complete genome sequence of Algicella marina strain 9Alg 56(T) isolated from the red alga Tichocarpus crinitus.</title>
        <authorList>
            <person name="Kim S.-G."/>
            <person name="Nedashkovskaya O.I."/>
        </authorList>
    </citation>
    <scope>NUCLEOTIDE SEQUENCE [LARGE SCALE GENOMIC DNA]</scope>
    <source>
        <strain evidence="13 14">9Alg 56</strain>
    </source>
</reference>
<dbReference type="GO" id="GO:0005886">
    <property type="term" value="C:plasma membrane"/>
    <property type="evidence" value="ECO:0007669"/>
    <property type="project" value="UniProtKB-SubCell"/>
</dbReference>
<evidence type="ECO:0000256" key="8">
    <source>
        <dbReference type="SAM" id="Phobius"/>
    </source>
</evidence>
<evidence type="ECO:0000256" key="6">
    <source>
        <dbReference type="ARBA" id="ARBA00023136"/>
    </source>
</evidence>
<evidence type="ECO:0000313" key="13">
    <source>
        <dbReference type="EMBL" id="QHQ35449.1"/>
    </source>
</evidence>
<evidence type="ECO:0000256" key="1">
    <source>
        <dbReference type="ARBA" id="ARBA00004651"/>
    </source>
</evidence>
<accession>A0A6P1T2B6</accession>
<evidence type="ECO:0000256" key="2">
    <source>
        <dbReference type="ARBA" id="ARBA00008017"/>
    </source>
</evidence>
<comment type="subcellular location">
    <subcellularLocation>
        <location evidence="1">Cell membrane</location>
        <topology evidence="1">Multi-pass membrane protein</topology>
    </subcellularLocation>
</comment>
<dbReference type="InterPro" id="IPR049278">
    <property type="entry name" value="MS_channel_C"/>
</dbReference>
<feature type="chain" id="PRO_5027012506" evidence="9">
    <location>
        <begin position="35"/>
        <end position="804"/>
    </location>
</feature>
<feature type="domain" description="Mechanosensitive ion channel MscS C-terminal" evidence="12">
    <location>
        <begin position="695"/>
        <end position="777"/>
    </location>
</feature>
<feature type="transmembrane region" description="Helical" evidence="8">
    <location>
        <begin position="290"/>
        <end position="314"/>
    </location>
</feature>
<dbReference type="PANTHER" id="PTHR30347:SF1">
    <property type="entry name" value="MECHANOSENSITIVE CHANNEL MSCK"/>
    <property type="match status" value="1"/>
</dbReference>
<dbReference type="InterPro" id="IPR006685">
    <property type="entry name" value="MscS_channel_2nd"/>
</dbReference>
<feature type="transmembrane region" description="Helical" evidence="8">
    <location>
        <begin position="604"/>
        <end position="633"/>
    </location>
</feature>
<name>A0A6P1T2B6_9RHOB</name>
<feature type="transmembrane region" description="Helical" evidence="8">
    <location>
        <begin position="484"/>
        <end position="509"/>
    </location>
</feature>
<evidence type="ECO:0000313" key="14">
    <source>
        <dbReference type="Proteomes" id="UP000464495"/>
    </source>
</evidence>
<comment type="similarity">
    <text evidence="2">Belongs to the MscS (TC 1.A.23) family.</text>
</comment>
<protein>
    <submittedName>
        <fullName evidence="13">DUF3772 domain-containing protein</fullName>
    </submittedName>
</protein>
<feature type="transmembrane region" description="Helical" evidence="8">
    <location>
        <begin position="214"/>
        <end position="231"/>
    </location>
</feature>
<dbReference type="InterPro" id="IPR011014">
    <property type="entry name" value="MscS_channel_TM-2"/>
</dbReference>
<dbReference type="InterPro" id="IPR011066">
    <property type="entry name" value="MscS_channel_C_sf"/>
</dbReference>
<feature type="coiled-coil region" evidence="7">
    <location>
        <begin position="116"/>
        <end position="143"/>
    </location>
</feature>
<dbReference type="KEGG" id="amaq:GO499_09730"/>
<evidence type="ECO:0000256" key="7">
    <source>
        <dbReference type="SAM" id="Coils"/>
    </source>
</evidence>
<sequence length="804" mass="86625">MTDQKLATYARLANLCLSGILTLCLLVAAPQLHAQSEEDTSIAAQTATWSRLVQRGETLIASEEATVAELDAVRSDLAEQRSDALSAEESAQAELASIRATLESLGPKPAEGQTEAETVAAERVNLNQRLQEAQANLLAARAAREDTAEILARIDSRMRTQFSNRLISLGPSPVLPQNWPGAAIAVVSYFQELQGEVLSTLDNRFERERTLQRLPFAGVMMVLGLLLLFVVRRRIVGWVLAYLERSSASKASAWGGTVLNLARLIVPSVGAALFIVGLKTLDLFGPAGDAVVAALPQFAAFVILSYWIGHSIFAPAIERYRLVTLNDEDAHAGSFWTQILGLFAALQFLLAAILEQQQADETIAAVLKFPVLLLAALSLWRLAALFSKALTAGKVESEGDEQVMDAFGTGSVRVLRKLAVFVAIVSPLLAAIGYTALSDYVFFSFVMSAGVFGAAYVFFATFLRLLEAVMKTSDDSDGQSGDSFGLLPVFAGFLIALACLPVLALIWGARQSDLLEAWVWLRDGISIGGSRISLTDLLALIVVFGIGYTLTRALQSALRRTVLPRTKLDVGGQNAVSTGVGYLGIFVAAVVAITATGLDLSNLAIVAGALSVGVGFGLQTIVSNFVSGIILLIERPIKQGDWIEVAGYSGYVRKISVRSTEIETFDRSNVIVPNQELIAGTVLNYTHGSMNGRVIVPVGVAYGTDVKKVEALLKDIAENHPLVIRTPPPAVLFMGFGADSLDFEIRAILRDVNNMLSVKSQMNYQIYEKFTEEGIEIPFAQRDLWLRNPEELAKSMGGREAAGE</sequence>
<organism evidence="13 14">
    <name type="scientific">Algicella marina</name>
    <dbReference type="NCBI Taxonomy" id="2683284"/>
    <lineage>
        <taxon>Bacteria</taxon>
        <taxon>Pseudomonadati</taxon>
        <taxon>Pseudomonadota</taxon>
        <taxon>Alphaproteobacteria</taxon>
        <taxon>Rhodobacterales</taxon>
        <taxon>Paracoccaceae</taxon>
        <taxon>Algicella</taxon>
    </lineage>
</organism>
<dbReference type="Pfam" id="PF00924">
    <property type="entry name" value="MS_channel_2nd"/>
    <property type="match status" value="1"/>
</dbReference>